<gene>
    <name evidence="2" type="ORF">E1269_21325</name>
</gene>
<protein>
    <submittedName>
        <fullName evidence="2">Uncharacterized protein</fullName>
    </submittedName>
</protein>
<organism evidence="2 3">
    <name type="scientific">Jiangella asiatica</name>
    <dbReference type="NCBI Taxonomy" id="2530372"/>
    <lineage>
        <taxon>Bacteria</taxon>
        <taxon>Bacillati</taxon>
        <taxon>Actinomycetota</taxon>
        <taxon>Actinomycetes</taxon>
        <taxon>Jiangellales</taxon>
        <taxon>Jiangellaceae</taxon>
        <taxon>Jiangella</taxon>
    </lineage>
</organism>
<accession>A0A4R5CY09</accession>
<dbReference type="AlphaFoldDB" id="A0A4R5CY09"/>
<feature type="region of interest" description="Disordered" evidence="1">
    <location>
        <begin position="1"/>
        <end position="20"/>
    </location>
</feature>
<dbReference type="OrthoDB" id="9989389at2"/>
<evidence type="ECO:0000313" key="3">
    <source>
        <dbReference type="Proteomes" id="UP000294739"/>
    </source>
</evidence>
<dbReference type="EMBL" id="SMKZ01000034">
    <property type="protein sequence ID" value="TDE02835.1"/>
    <property type="molecule type" value="Genomic_DNA"/>
</dbReference>
<dbReference type="Proteomes" id="UP000294739">
    <property type="component" value="Unassembled WGS sequence"/>
</dbReference>
<evidence type="ECO:0000313" key="2">
    <source>
        <dbReference type="EMBL" id="TDE02835.1"/>
    </source>
</evidence>
<reference evidence="2 3" key="1">
    <citation type="submission" date="2019-03" db="EMBL/GenBank/DDBJ databases">
        <title>Draft genome sequences of novel Actinobacteria.</title>
        <authorList>
            <person name="Sahin N."/>
            <person name="Ay H."/>
            <person name="Saygin H."/>
        </authorList>
    </citation>
    <scope>NUCLEOTIDE SEQUENCE [LARGE SCALE GENOMIC DNA]</scope>
    <source>
        <strain evidence="2 3">5K138</strain>
    </source>
</reference>
<sequence>MPRYVRVKSPTTKHEFDVPETDPRLKRGLLTRIKDDRYPPVDRPRRAKHFIPRKQAAVAVEIPKEPTDG</sequence>
<dbReference type="RefSeq" id="WP_131898277.1">
    <property type="nucleotide sequence ID" value="NZ_SMKZ01000034.1"/>
</dbReference>
<name>A0A4R5CY09_9ACTN</name>
<keyword evidence="3" id="KW-1185">Reference proteome</keyword>
<evidence type="ECO:0000256" key="1">
    <source>
        <dbReference type="SAM" id="MobiDB-lite"/>
    </source>
</evidence>
<comment type="caution">
    <text evidence="2">The sequence shown here is derived from an EMBL/GenBank/DDBJ whole genome shotgun (WGS) entry which is preliminary data.</text>
</comment>
<dbReference type="InParanoid" id="A0A4R5CY09"/>
<proteinExistence type="predicted"/>